<dbReference type="InterPro" id="IPR026444">
    <property type="entry name" value="Secre_tail"/>
</dbReference>
<evidence type="ECO:0000259" key="1">
    <source>
        <dbReference type="Pfam" id="PF18962"/>
    </source>
</evidence>
<dbReference type="EMBL" id="DSLG01000002">
    <property type="protein sequence ID" value="HEA86723.1"/>
    <property type="molecule type" value="Genomic_DNA"/>
</dbReference>
<dbReference type="AlphaFoldDB" id="A0A7C1NBR4"/>
<evidence type="ECO:0000313" key="2">
    <source>
        <dbReference type="EMBL" id="HEA86723.1"/>
    </source>
</evidence>
<organism evidence="2">
    <name type="scientific">candidate division WOR-3 bacterium</name>
    <dbReference type="NCBI Taxonomy" id="2052148"/>
    <lineage>
        <taxon>Bacteria</taxon>
        <taxon>Bacteria division WOR-3</taxon>
    </lineage>
</organism>
<dbReference type="NCBIfam" id="TIGR04183">
    <property type="entry name" value="Por_Secre_tail"/>
    <property type="match status" value="1"/>
</dbReference>
<gene>
    <name evidence="2" type="ORF">ENP94_01770</name>
</gene>
<comment type="caution">
    <text evidence="2">The sequence shown here is derived from an EMBL/GenBank/DDBJ whole genome shotgun (WGS) entry which is preliminary data.</text>
</comment>
<name>A0A7C1NBR4_UNCW3</name>
<proteinExistence type="predicted"/>
<accession>A0A7C1NBR4</accession>
<reference evidence="2" key="1">
    <citation type="journal article" date="2020" name="mSystems">
        <title>Genome- and Community-Level Interaction Insights into Carbon Utilization and Element Cycling Functions of Hydrothermarchaeota in Hydrothermal Sediment.</title>
        <authorList>
            <person name="Zhou Z."/>
            <person name="Liu Y."/>
            <person name="Xu W."/>
            <person name="Pan J."/>
            <person name="Luo Z.H."/>
            <person name="Li M."/>
        </authorList>
    </citation>
    <scope>NUCLEOTIDE SEQUENCE [LARGE SCALE GENOMIC DNA]</scope>
    <source>
        <strain evidence="2">SpSt-265</strain>
    </source>
</reference>
<dbReference type="Pfam" id="PF18962">
    <property type="entry name" value="Por_Secre_tail"/>
    <property type="match status" value="1"/>
</dbReference>
<protein>
    <submittedName>
        <fullName evidence="2">T9SS type A sorting domain-containing protein</fullName>
    </submittedName>
</protein>
<feature type="domain" description="Secretion system C-terminal sorting" evidence="1">
    <location>
        <begin position="873"/>
        <end position="926"/>
    </location>
</feature>
<sequence length="927" mass="104761">MIPFTGLTAVLISINSLSAEHPQSRQSSMVHDSTNPRTPISYLNHPLFAEEHPGQFKRRYQTITNNFDTDSVIKSDFILNDDSRGGCSQKTPKIASNSVNSFVICWYEFRDGDADIWYQLYDSSGVALGCNQRVNTDITMGWQGDPAVAGSPNGNFIFTWEDRRQLGNSDIFAQRFDRNGNRLGDNFRINDSTAAGDQSISAVSVVPNGISLIVWDDRRNGITGDIYGRFLNRDGSLIGNDFRINDDPLNYGNQYEPDIGCDDSNRFVVVWMDGRDGNWNIYGQRFNCNGTRIDNNFRVTAQESIQWSPRIAVGPAGNFVVTWNDRRRNQWDIYAQIYDTSGTPVDTNFRVNCDMGDADQLLGDVAINRYGEFIVVWSDKRNGNDDIYAQIFNSAGIRIGSEFKINDDMSSSSQISPAVIALSDGGYCITWADARNGNFDIYCQRITRSGDKIGINFRVNDDSNSSHQRVSSVGQERLNQRILIAWEDERNGNCDIYATIINKFGTPISQNFRINDDSNGTGSHFYPSSAGGNKRFIVCWHDSRQGGDIYAQLLDDDGSKIGGNFLVNEGNIGASQWYPYCAMDTYNRAVIVWMDYRQTFSKIYARLYDENGNPVGPEFRVSDTPESIPEAFASVAMNSAGYWVVSWMDYRNGNYDIYCQLFTPRGEKIGSNKRVNLDGQNVLQSYPACAIDNNRNIAIAWEDKRNGSYDIYVQFLDSLGNLIGVNERVNDNPPGHSDCYSPSCAFDETGRLAVMFNGEFENIGNPQIFCQRFRSDGTRIGHNQKINEPNLFPNNSHWTVGQSVIANNEFIIFTWTDNRRHQGWDISCKVTDWNLIGIQELTYQDPKYQPERVPNIGTFFLRQQNKISFSLRHATKICIYNLCGSLMSKINVTGKTTISIDNLAPGIYFLNIQDKHNRNFAYKVVIM</sequence>